<dbReference type="OrthoDB" id="1154683at2"/>
<dbReference type="AlphaFoldDB" id="A0A344TEI0"/>
<reference evidence="2 3" key="1">
    <citation type="submission" date="2018-07" db="EMBL/GenBank/DDBJ databases">
        <title>Genome sequencing of Runella.</title>
        <authorList>
            <person name="Baek M.-G."/>
            <person name="Yi H."/>
        </authorList>
    </citation>
    <scope>NUCLEOTIDE SEQUENCE [LARGE SCALE GENOMIC DNA]</scope>
    <source>
        <strain evidence="2 3">HYN0085</strain>
    </source>
</reference>
<dbReference type="Proteomes" id="UP000251993">
    <property type="component" value="Chromosome"/>
</dbReference>
<protein>
    <recommendedName>
        <fullName evidence="4">Outer membrane protein beta-barrel domain-containing protein</fullName>
    </recommendedName>
</protein>
<evidence type="ECO:0008006" key="4">
    <source>
        <dbReference type="Google" id="ProtNLM"/>
    </source>
</evidence>
<dbReference type="Gene3D" id="2.40.160.20">
    <property type="match status" value="1"/>
</dbReference>
<evidence type="ECO:0000313" key="3">
    <source>
        <dbReference type="Proteomes" id="UP000251993"/>
    </source>
</evidence>
<evidence type="ECO:0000256" key="1">
    <source>
        <dbReference type="SAM" id="SignalP"/>
    </source>
</evidence>
<name>A0A344TEI0_9BACT</name>
<dbReference type="RefSeq" id="WP_114065837.1">
    <property type="nucleotide sequence ID" value="NZ_CP030850.1"/>
</dbReference>
<proteinExistence type="predicted"/>
<accession>A0A344TEI0</accession>
<sequence>MKVLLYRAAISNNPFQLFFLFSLLLSYLPLHAQTAEKDTTVERLKIRTSFAKSYFGIDAFSTTGGSTQYAAQGGLNSVDFSGTTSPRIILGGTHFWGYADFYIAIPVAKLGNRVPAELQNISYTEGVETGFRVFPMPIQEGKLRPFVGMSLKGISFAQISNEPNKTYKTVPSVAKIKFPFQAGLVYARPKVLFQAGINYQKNTDYQYPISRTEYGNLKLSPWSFNIGLSYWINSNGGLASKGGERYMKAGIRKLRAKNRLDSWYFGIGPSSSFELSKSEYVKEKYPFLKQSSPGTLMPDIAAGRYIHKTDMNVGVSYRKLRYGSNGYDVKLNYERRSYTFEMYKFLGDYHGFVPYVGPTLAYEALSFTDTDGGSVQTFKAKKMALGVIFGWDIRITRAETWLLRTNLRYTPNLHLKAEGKKVMFDQLEFNFIQFVWFVGRNKALKG</sequence>
<dbReference type="EMBL" id="CP030850">
    <property type="protein sequence ID" value="AXE17051.1"/>
    <property type="molecule type" value="Genomic_DNA"/>
</dbReference>
<keyword evidence="3" id="KW-1185">Reference proteome</keyword>
<keyword evidence="1" id="KW-0732">Signal</keyword>
<dbReference type="KEGG" id="run:DR864_04520"/>
<feature type="chain" id="PRO_5016699955" description="Outer membrane protein beta-barrel domain-containing protein" evidence="1">
    <location>
        <begin position="33"/>
        <end position="446"/>
    </location>
</feature>
<organism evidence="2 3">
    <name type="scientific">Runella rosea</name>
    <dbReference type="NCBI Taxonomy" id="2259595"/>
    <lineage>
        <taxon>Bacteria</taxon>
        <taxon>Pseudomonadati</taxon>
        <taxon>Bacteroidota</taxon>
        <taxon>Cytophagia</taxon>
        <taxon>Cytophagales</taxon>
        <taxon>Spirosomataceae</taxon>
        <taxon>Runella</taxon>
    </lineage>
</organism>
<feature type="signal peptide" evidence="1">
    <location>
        <begin position="1"/>
        <end position="32"/>
    </location>
</feature>
<gene>
    <name evidence="2" type="ORF">DR864_04520</name>
</gene>
<evidence type="ECO:0000313" key="2">
    <source>
        <dbReference type="EMBL" id="AXE17051.1"/>
    </source>
</evidence>